<accession>A0A8J6HYD0</accession>
<dbReference type="AlphaFoldDB" id="A0A8J6HYD0"/>
<evidence type="ECO:0000313" key="2">
    <source>
        <dbReference type="Proteomes" id="UP000719412"/>
    </source>
</evidence>
<keyword evidence="2" id="KW-1185">Reference proteome</keyword>
<dbReference type="EMBL" id="JABDTM020006537">
    <property type="protein sequence ID" value="KAH0821718.1"/>
    <property type="molecule type" value="Genomic_DNA"/>
</dbReference>
<proteinExistence type="predicted"/>
<reference evidence="1" key="2">
    <citation type="submission" date="2021-08" db="EMBL/GenBank/DDBJ databases">
        <authorList>
            <person name="Eriksson T."/>
        </authorList>
    </citation>
    <scope>NUCLEOTIDE SEQUENCE</scope>
    <source>
        <strain evidence="1">Stoneville</strain>
        <tissue evidence="1">Whole head</tissue>
    </source>
</reference>
<organism evidence="1 2">
    <name type="scientific">Tenebrio molitor</name>
    <name type="common">Yellow mealworm beetle</name>
    <dbReference type="NCBI Taxonomy" id="7067"/>
    <lineage>
        <taxon>Eukaryota</taxon>
        <taxon>Metazoa</taxon>
        <taxon>Ecdysozoa</taxon>
        <taxon>Arthropoda</taxon>
        <taxon>Hexapoda</taxon>
        <taxon>Insecta</taxon>
        <taxon>Pterygota</taxon>
        <taxon>Neoptera</taxon>
        <taxon>Endopterygota</taxon>
        <taxon>Coleoptera</taxon>
        <taxon>Polyphaga</taxon>
        <taxon>Cucujiformia</taxon>
        <taxon>Tenebrionidae</taxon>
        <taxon>Tenebrio</taxon>
    </lineage>
</organism>
<comment type="caution">
    <text evidence="1">The sequence shown here is derived from an EMBL/GenBank/DDBJ whole genome shotgun (WGS) entry which is preliminary data.</text>
</comment>
<dbReference type="Proteomes" id="UP000719412">
    <property type="component" value="Unassembled WGS sequence"/>
</dbReference>
<sequence>MHEFRKYTCAVWCANELGVGSERCGNHRKTSIIYQAPALVNIANGVVVCLPMWRQLHVGENKVSEGHFLPSCDFPDLRKHLGLPNLSDSRSKLK</sequence>
<reference evidence="1" key="1">
    <citation type="journal article" date="2020" name="J Insects Food Feed">
        <title>The yellow mealworm (Tenebrio molitor) genome: a resource for the emerging insects as food and feed industry.</title>
        <authorList>
            <person name="Eriksson T."/>
            <person name="Andere A."/>
            <person name="Kelstrup H."/>
            <person name="Emery V."/>
            <person name="Picard C."/>
        </authorList>
    </citation>
    <scope>NUCLEOTIDE SEQUENCE</scope>
    <source>
        <strain evidence="1">Stoneville</strain>
        <tissue evidence="1">Whole head</tissue>
    </source>
</reference>
<protein>
    <submittedName>
        <fullName evidence="1">Uncharacterized protein</fullName>
    </submittedName>
</protein>
<name>A0A8J6HYD0_TENMO</name>
<gene>
    <name evidence="1" type="ORF">GEV33_001073</name>
</gene>
<evidence type="ECO:0000313" key="1">
    <source>
        <dbReference type="EMBL" id="KAH0821718.1"/>
    </source>
</evidence>